<dbReference type="Proteomes" id="UP001321760">
    <property type="component" value="Unassembled WGS sequence"/>
</dbReference>
<sequence>MVQRELAFLVIDIEDRLRTHHADLRKLGKARVSPRDMRSYLIDLATAYHGLALDAANGHYSDPFFGGLYPNPWESEENRRTKRLGHCIWNLNNAFRIVLTTKGSRRQIQWGGTPAGPPREDVQSWMRLYDTGEPAEEVSVAGLMLELEAMAEQIRGVELPTSLDSRVALALFRDHSTPWEGLALRHCDLVVQFAKNFVEHLVHHHSVARRGTDTAYAIMKGLMTPYFDDKIAELHAKVSELVAYFKGGSDFAPGTLMLTGHIDIENMELEAPSPSQPSQTSKSKQESASKSKKKSASKSKQESDFDAEVAIHRAMAYYQRALPTFQANVTTLANLLVTDIATIFSPRKVHDMSDEEVTRLGAEPEVNKTQRLQLQNGIDQLRAGLSACRKHQSREALAAFPKTTRGADYWARPG</sequence>
<comment type="caution">
    <text evidence="3">The sequence shown here is derived from an EMBL/GenBank/DDBJ whole genome shotgun (WGS) entry which is preliminary data.</text>
</comment>
<gene>
    <name evidence="3" type="ORF">QBC34DRAFT_441662</name>
</gene>
<dbReference type="AlphaFoldDB" id="A0AAV9G9D4"/>
<dbReference type="InterPro" id="IPR020850">
    <property type="entry name" value="GED_dom"/>
</dbReference>
<keyword evidence="4" id="KW-1185">Reference proteome</keyword>
<reference evidence="3" key="1">
    <citation type="journal article" date="2023" name="Mol. Phylogenet. Evol.">
        <title>Genome-scale phylogeny and comparative genomics of the fungal order Sordariales.</title>
        <authorList>
            <person name="Hensen N."/>
            <person name="Bonometti L."/>
            <person name="Westerberg I."/>
            <person name="Brannstrom I.O."/>
            <person name="Guillou S."/>
            <person name="Cros-Aarteil S."/>
            <person name="Calhoun S."/>
            <person name="Haridas S."/>
            <person name="Kuo A."/>
            <person name="Mondo S."/>
            <person name="Pangilinan J."/>
            <person name="Riley R."/>
            <person name="LaButti K."/>
            <person name="Andreopoulos B."/>
            <person name="Lipzen A."/>
            <person name="Chen C."/>
            <person name="Yan M."/>
            <person name="Daum C."/>
            <person name="Ng V."/>
            <person name="Clum A."/>
            <person name="Steindorff A."/>
            <person name="Ohm R.A."/>
            <person name="Martin F."/>
            <person name="Silar P."/>
            <person name="Natvig D.O."/>
            <person name="Lalanne C."/>
            <person name="Gautier V."/>
            <person name="Ament-Velasquez S.L."/>
            <person name="Kruys A."/>
            <person name="Hutchinson M.I."/>
            <person name="Powell A.J."/>
            <person name="Barry K."/>
            <person name="Miller A.N."/>
            <person name="Grigoriev I.V."/>
            <person name="Debuchy R."/>
            <person name="Gladieux P."/>
            <person name="Hiltunen Thoren M."/>
            <person name="Johannesson H."/>
        </authorList>
    </citation>
    <scope>NUCLEOTIDE SEQUENCE</scope>
    <source>
        <strain evidence="3">PSN243</strain>
    </source>
</reference>
<accession>A0AAV9G9D4</accession>
<protein>
    <recommendedName>
        <fullName evidence="2">GED domain-containing protein</fullName>
    </recommendedName>
</protein>
<evidence type="ECO:0000313" key="4">
    <source>
        <dbReference type="Proteomes" id="UP001321760"/>
    </source>
</evidence>
<reference evidence="3" key="2">
    <citation type="submission" date="2023-05" db="EMBL/GenBank/DDBJ databases">
        <authorList>
            <consortium name="Lawrence Berkeley National Laboratory"/>
            <person name="Steindorff A."/>
            <person name="Hensen N."/>
            <person name="Bonometti L."/>
            <person name="Westerberg I."/>
            <person name="Brannstrom I.O."/>
            <person name="Guillou S."/>
            <person name="Cros-Aarteil S."/>
            <person name="Calhoun S."/>
            <person name="Haridas S."/>
            <person name="Kuo A."/>
            <person name="Mondo S."/>
            <person name="Pangilinan J."/>
            <person name="Riley R."/>
            <person name="Labutti K."/>
            <person name="Andreopoulos B."/>
            <person name="Lipzen A."/>
            <person name="Chen C."/>
            <person name="Yanf M."/>
            <person name="Daum C."/>
            <person name="Ng V."/>
            <person name="Clum A."/>
            <person name="Ohm R."/>
            <person name="Martin F."/>
            <person name="Silar P."/>
            <person name="Natvig D."/>
            <person name="Lalanne C."/>
            <person name="Gautier V."/>
            <person name="Ament-Velasquez S.L."/>
            <person name="Kruys A."/>
            <person name="Hutchinson M.I."/>
            <person name="Powell A.J."/>
            <person name="Barry K."/>
            <person name="Miller A.N."/>
            <person name="Grigoriev I.V."/>
            <person name="Debuchy R."/>
            <person name="Gladieux P."/>
            <person name="Thoren M.H."/>
            <person name="Johannesson H."/>
        </authorList>
    </citation>
    <scope>NUCLEOTIDE SEQUENCE</scope>
    <source>
        <strain evidence="3">PSN243</strain>
    </source>
</reference>
<evidence type="ECO:0000313" key="3">
    <source>
        <dbReference type="EMBL" id="KAK4445429.1"/>
    </source>
</evidence>
<proteinExistence type="predicted"/>
<feature type="region of interest" description="Disordered" evidence="1">
    <location>
        <begin position="270"/>
        <end position="304"/>
    </location>
</feature>
<organism evidence="3 4">
    <name type="scientific">Podospora aff. communis PSN243</name>
    <dbReference type="NCBI Taxonomy" id="3040156"/>
    <lineage>
        <taxon>Eukaryota</taxon>
        <taxon>Fungi</taxon>
        <taxon>Dikarya</taxon>
        <taxon>Ascomycota</taxon>
        <taxon>Pezizomycotina</taxon>
        <taxon>Sordariomycetes</taxon>
        <taxon>Sordariomycetidae</taxon>
        <taxon>Sordariales</taxon>
        <taxon>Podosporaceae</taxon>
        <taxon>Podospora</taxon>
    </lineage>
</organism>
<feature type="compositionally biased region" description="Low complexity" evidence="1">
    <location>
        <begin position="272"/>
        <end position="282"/>
    </location>
</feature>
<name>A0AAV9G9D4_9PEZI</name>
<dbReference type="PROSITE" id="PS51388">
    <property type="entry name" value="GED"/>
    <property type="match status" value="1"/>
</dbReference>
<evidence type="ECO:0000259" key="2">
    <source>
        <dbReference type="PROSITE" id="PS51388"/>
    </source>
</evidence>
<dbReference type="EMBL" id="MU865965">
    <property type="protein sequence ID" value="KAK4445429.1"/>
    <property type="molecule type" value="Genomic_DNA"/>
</dbReference>
<evidence type="ECO:0000256" key="1">
    <source>
        <dbReference type="SAM" id="MobiDB-lite"/>
    </source>
</evidence>
<feature type="domain" description="GED" evidence="2">
    <location>
        <begin position="307"/>
        <end position="396"/>
    </location>
</feature>